<dbReference type="RefSeq" id="WP_378613254.1">
    <property type="nucleotide sequence ID" value="NZ_JBHSAX010000014.1"/>
</dbReference>
<protein>
    <recommendedName>
        <fullName evidence="1">DUF7257 domain-containing protein</fullName>
    </recommendedName>
</protein>
<organism evidence="2 3">
    <name type="scientific">Nocardia jiangsuensis</name>
    <dbReference type="NCBI Taxonomy" id="1691563"/>
    <lineage>
        <taxon>Bacteria</taxon>
        <taxon>Bacillati</taxon>
        <taxon>Actinomycetota</taxon>
        <taxon>Actinomycetes</taxon>
        <taxon>Mycobacteriales</taxon>
        <taxon>Nocardiaceae</taxon>
        <taxon>Nocardia</taxon>
    </lineage>
</organism>
<accession>A0ABV8DUT4</accession>
<name>A0ABV8DUT4_9NOCA</name>
<dbReference type="Proteomes" id="UP001595696">
    <property type="component" value="Unassembled WGS sequence"/>
</dbReference>
<reference evidence="3" key="1">
    <citation type="journal article" date="2019" name="Int. J. Syst. Evol. Microbiol.">
        <title>The Global Catalogue of Microorganisms (GCM) 10K type strain sequencing project: providing services to taxonomists for standard genome sequencing and annotation.</title>
        <authorList>
            <consortium name="The Broad Institute Genomics Platform"/>
            <consortium name="The Broad Institute Genome Sequencing Center for Infectious Disease"/>
            <person name="Wu L."/>
            <person name="Ma J."/>
        </authorList>
    </citation>
    <scope>NUCLEOTIDE SEQUENCE [LARGE SCALE GENOMIC DNA]</scope>
    <source>
        <strain evidence="3">CGMCC 4.7330</strain>
    </source>
</reference>
<keyword evidence="3" id="KW-1185">Reference proteome</keyword>
<dbReference type="Pfam" id="PF23918">
    <property type="entry name" value="DUF7257"/>
    <property type="match status" value="1"/>
</dbReference>
<dbReference type="InterPro" id="IPR055681">
    <property type="entry name" value="DUF7257"/>
</dbReference>
<evidence type="ECO:0000313" key="2">
    <source>
        <dbReference type="EMBL" id="MFC3963504.1"/>
    </source>
</evidence>
<proteinExistence type="predicted"/>
<evidence type="ECO:0000259" key="1">
    <source>
        <dbReference type="Pfam" id="PF23918"/>
    </source>
</evidence>
<dbReference type="EMBL" id="JBHSAX010000014">
    <property type="protein sequence ID" value="MFC3963504.1"/>
    <property type="molecule type" value="Genomic_DNA"/>
</dbReference>
<comment type="caution">
    <text evidence="2">The sequence shown here is derived from an EMBL/GenBank/DDBJ whole genome shotgun (WGS) entry which is preliminary data.</text>
</comment>
<sequence length="461" mass="47476">MTSPDGKVPAGAYTGGSIRNLQKVTWAAAQASIMANVMQSFAGIDAVGSNLSSVTNRALDAAGSAQIDAADAQVTAHAAQNTSSSNASAIANLQNDQTQNEVGGAAIMDKFETWDAAKWTVGKWSSGGHPVPDITVADNQAGIDKTGHTSNGADFALYKTPLMTDSQSVSVVLGRGNQASAFTGSGILLRAAEDLSSFVLVQIGVSRVLLQRATLLNGELLVDTWNERTGLTLSSGDTVTATATGAGYEVLINGVSRLGYQDTAVTSPVGAGNRRAGFYSGSNVIGSWAGTTVQFGFDLEAFAAADTASPPVVGTGWSLYRQSTATVAHPAGTARYGAVFDTVRIANKVTVLDLPAGQIQITKPGWYVMNVGVQWSQPCGTGYTYRAGLWSAPEPGGLWRLVRSGGETEGSAVHRAAGSFAVFAGAGSVWAPGYYIAGPNTMLGDSAGVNVYFDGTLCSFS</sequence>
<evidence type="ECO:0000313" key="3">
    <source>
        <dbReference type="Proteomes" id="UP001595696"/>
    </source>
</evidence>
<feature type="domain" description="DUF7257" evidence="1">
    <location>
        <begin position="81"/>
        <end position="278"/>
    </location>
</feature>
<gene>
    <name evidence="2" type="ORF">ACFO0B_16055</name>
</gene>